<gene>
    <name evidence="1" type="ORF">O181_069800</name>
</gene>
<comment type="caution">
    <text evidence="1">The sequence shown here is derived from an EMBL/GenBank/DDBJ whole genome shotgun (WGS) entry which is preliminary data.</text>
</comment>
<organism evidence="1 2">
    <name type="scientific">Austropuccinia psidii MF-1</name>
    <dbReference type="NCBI Taxonomy" id="1389203"/>
    <lineage>
        <taxon>Eukaryota</taxon>
        <taxon>Fungi</taxon>
        <taxon>Dikarya</taxon>
        <taxon>Basidiomycota</taxon>
        <taxon>Pucciniomycotina</taxon>
        <taxon>Pucciniomycetes</taxon>
        <taxon>Pucciniales</taxon>
        <taxon>Sphaerophragmiaceae</taxon>
        <taxon>Austropuccinia</taxon>
    </lineage>
</organism>
<proteinExistence type="predicted"/>
<protein>
    <submittedName>
        <fullName evidence="1">Uncharacterized protein</fullName>
    </submittedName>
</protein>
<dbReference type="EMBL" id="AVOT02035681">
    <property type="protein sequence ID" value="MBW0530085.1"/>
    <property type="molecule type" value="Genomic_DNA"/>
</dbReference>
<evidence type="ECO:0000313" key="1">
    <source>
        <dbReference type="EMBL" id="MBW0530085.1"/>
    </source>
</evidence>
<dbReference type="Proteomes" id="UP000765509">
    <property type="component" value="Unassembled WGS sequence"/>
</dbReference>
<accession>A0A9Q3EV66</accession>
<reference evidence="1" key="1">
    <citation type="submission" date="2021-03" db="EMBL/GenBank/DDBJ databases">
        <title>Draft genome sequence of rust myrtle Austropuccinia psidii MF-1, a brazilian biotype.</title>
        <authorList>
            <person name="Quecine M.C."/>
            <person name="Pachon D.M.R."/>
            <person name="Bonatelli M.L."/>
            <person name="Correr F.H."/>
            <person name="Franceschini L.M."/>
            <person name="Leite T.F."/>
            <person name="Margarido G.R.A."/>
            <person name="Almeida C.A."/>
            <person name="Ferrarezi J.A."/>
            <person name="Labate C.A."/>
        </authorList>
    </citation>
    <scope>NUCLEOTIDE SEQUENCE</scope>
    <source>
        <strain evidence="1">MF-1</strain>
    </source>
</reference>
<evidence type="ECO:0000313" key="2">
    <source>
        <dbReference type="Proteomes" id="UP000765509"/>
    </source>
</evidence>
<name>A0A9Q3EV66_9BASI</name>
<dbReference type="AlphaFoldDB" id="A0A9Q3EV66"/>
<sequence length="113" mass="12707">MVGSHGLGIEVESLSHEINLDSPVLSEFDHRFILNICNLSNPNSSFIYFISAQPSTSQKPNLKIYEREKTVKPCAPTEDAEQDDVIFSGKIEIISKEKFVSNITQTIPRLEKI</sequence>
<keyword evidence="2" id="KW-1185">Reference proteome</keyword>